<evidence type="ECO:0000313" key="2">
    <source>
        <dbReference type="Proteomes" id="UP000783863"/>
    </source>
</evidence>
<dbReference type="RefSeq" id="WP_220586615.1">
    <property type="nucleotide sequence ID" value="NZ_RKLQ01000001.1"/>
</dbReference>
<evidence type="ECO:0000313" key="1">
    <source>
        <dbReference type="EMBL" id="MBX0302376.1"/>
    </source>
</evidence>
<dbReference type="AlphaFoldDB" id="A0A8J7YI89"/>
<comment type="caution">
    <text evidence="1">The sequence shown here is derived from an EMBL/GenBank/DDBJ whole genome shotgun (WGS) entry which is preliminary data.</text>
</comment>
<name>A0A8J7YI89_9EURY</name>
<dbReference type="Proteomes" id="UP000783863">
    <property type="component" value="Unassembled WGS sequence"/>
</dbReference>
<organism evidence="1 2">
    <name type="scientific">Haloarcula salinisoli</name>
    <dbReference type="NCBI Taxonomy" id="2487746"/>
    <lineage>
        <taxon>Archaea</taxon>
        <taxon>Methanobacteriati</taxon>
        <taxon>Methanobacteriota</taxon>
        <taxon>Stenosarchaea group</taxon>
        <taxon>Halobacteria</taxon>
        <taxon>Halobacteriales</taxon>
        <taxon>Haloarculaceae</taxon>
        <taxon>Haloarcula</taxon>
    </lineage>
</organism>
<reference evidence="1" key="1">
    <citation type="submission" date="2021-06" db="EMBL/GenBank/DDBJ databases">
        <title>Halomicroarcula sp. F24A a new haloarchaeum isolated from saline soil.</title>
        <authorList>
            <person name="Duran-Viseras A."/>
            <person name="Sanchez-Porro C."/>
            <person name="Ventosa A."/>
        </authorList>
    </citation>
    <scope>NUCLEOTIDE SEQUENCE</scope>
    <source>
        <strain evidence="1">F24A</strain>
    </source>
</reference>
<keyword evidence="2" id="KW-1185">Reference proteome</keyword>
<protein>
    <submittedName>
        <fullName evidence="1">Zinc-ribbon domain-containing protein</fullName>
    </submittedName>
</protein>
<sequence>MGVLSTVTKLLRASTESTHRGDGAGDAPTGAYWCEDCDQRIPDTAVEDDSAPDCPDCGESMAFERSPGTTGCAC</sequence>
<accession>A0A8J7YI89</accession>
<dbReference type="EMBL" id="RKLQ01000001">
    <property type="protein sequence ID" value="MBX0302376.1"/>
    <property type="molecule type" value="Genomic_DNA"/>
</dbReference>
<proteinExistence type="predicted"/>
<gene>
    <name evidence="1" type="ORF">EGD98_01690</name>
</gene>